<evidence type="ECO:0000313" key="2">
    <source>
        <dbReference type="Proteomes" id="UP000515312"/>
    </source>
</evidence>
<dbReference type="Gene3D" id="3.60.15.10">
    <property type="entry name" value="Ribonuclease Z/Hydroxyacylglutathione hydrolase-like"/>
    <property type="match status" value="1"/>
</dbReference>
<accession>A0A7G8BE57</accession>
<sequence>MSVTKLEIHFLHVGHGDCTIIDFPDRLTVVDINNCKKLAGPTRDELRKRYSHGATFSSSSLAAYVVDAQVDKDQSHLVDPIDYLKAKFPGRSIFRYIQTHPDMDHMGGLNRLGDEGYIVTNFWDTDHCISKDMELNKWAQVNHDEKDWDRYQTFHSGGFKDCTILKLREGAVAQFYKDDGISIWAPFENTKSTDPEADPNYFSYVLQIQHGKCSIVLGGDLPAEMWDKLLERRKGALPKAHLLKASHHGRRSGYSIDAVKAMNPDATICSVGELHNKHDASASYERFSTHGCYSTIDHGTIVAKCWSDGDVWLMNSSGQNILKTGPS</sequence>
<name>A0A7G8BE57_9BACT</name>
<keyword evidence="2" id="KW-1185">Reference proteome</keyword>
<dbReference type="PANTHER" id="PTHR30619">
    <property type="entry name" value="DNA INTERNALIZATION/COMPETENCE PROTEIN COMEC/REC2"/>
    <property type="match status" value="1"/>
</dbReference>
<dbReference type="SUPFAM" id="SSF56281">
    <property type="entry name" value="Metallo-hydrolase/oxidoreductase"/>
    <property type="match status" value="1"/>
</dbReference>
<protein>
    <recommendedName>
        <fullName evidence="3">Metallo-beta-lactamase domain-containing protein</fullName>
    </recommendedName>
</protein>
<dbReference type="PANTHER" id="PTHR30619:SF1">
    <property type="entry name" value="RECOMBINATION PROTEIN 2"/>
    <property type="match status" value="1"/>
</dbReference>
<gene>
    <name evidence="1" type="ORF">H7849_17120</name>
</gene>
<evidence type="ECO:0008006" key="3">
    <source>
        <dbReference type="Google" id="ProtNLM"/>
    </source>
</evidence>
<dbReference type="InterPro" id="IPR036866">
    <property type="entry name" value="RibonucZ/Hydroxyglut_hydro"/>
</dbReference>
<dbReference type="KEGG" id="adin:H7849_17120"/>
<dbReference type="AlphaFoldDB" id="A0A7G8BE57"/>
<dbReference type="EMBL" id="CP060394">
    <property type="protein sequence ID" value="QNI30827.1"/>
    <property type="molecule type" value="Genomic_DNA"/>
</dbReference>
<proteinExistence type="predicted"/>
<dbReference type="RefSeq" id="WP_186740971.1">
    <property type="nucleotide sequence ID" value="NZ_CP060394.1"/>
</dbReference>
<evidence type="ECO:0000313" key="1">
    <source>
        <dbReference type="EMBL" id="QNI30827.1"/>
    </source>
</evidence>
<organism evidence="1 2">
    <name type="scientific">Alloacidobacterium dinghuense</name>
    <dbReference type="NCBI Taxonomy" id="2763107"/>
    <lineage>
        <taxon>Bacteria</taxon>
        <taxon>Pseudomonadati</taxon>
        <taxon>Acidobacteriota</taxon>
        <taxon>Terriglobia</taxon>
        <taxon>Terriglobales</taxon>
        <taxon>Acidobacteriaceae</taxon>
        <taxon>Alloacidobacterium</taxon>
    </lineage>
</organism>
<dbReference type="Proteomes" id="UP000515312">
    <property type="component" value="Chromosome"/>
</dbReference>
<dbReference type="InterPro" id="IPR052159">
    <property type="entry name" value="Competence_DNA_uptake"/>
</dbReference>
<reference evidence="1 2" key="1">
    <citation type="submission" date="2020-08" db="EMBL/GenBank/DDBJ databases">
        <title>Edaphobacter telluris sp. nov. and Acidobacterium dinghuensis sp. nov., two acidobacteria isolated from forest soil.</title>
        <authorList>
            <person name="Fu J."/>
            <person name="Qiu L."/>
        </authorList>
    </citation>
    <scope>NUCLEOTIDE SEQUENCE [LARGE SCALE GENOMIC DNA]</scope>
    <source>
        <strain evidence="1">4Y35</strain>
    </source>
</reference>